<gene>
    <name evidence="1" type="ORF">C7K55_04270</name>
</gene>
<evidence type="ECO:0000313" key="1">
    <source>
        <dbReference type="EMBL" id="PSJ06662.1"/>
    </source>
</evidence>
<evidence type="ECO:0000313" key="2">
    <source>
        <dbReference type="Proteomes" id="UP000243002"/>
    </source>
</evidence>
<reference evidence="1 2" key="1">
    <citation type="journal article" date="2018" name="Environ. Microbiol.">
        <title>Ecological and genomic features of two widespread freshwater picocyanobacteria.</title>
        <authorList>
            <person name="Cabello-Yeves P.J."/>
            <person name="Picazo A."/>
            <person name="Camacho A."/>
            <person name="Callieri C."/>
            <person name="Rosselli R."/>
            <person name="Roda-Garcia J.J."/>
            <person name="Coutinho F.H."/>
            <person name="Rodriguez-Valera F."/>
        </authorList>
    </citation>
    <scope>NUCLEOTIDE SEQUENCE [LARGE SCALE GENOMIC DNA]</scope>
    <source>
        <strain evidence="1 2">Tous</strain>
    </source>
</reference>
<proteinExistence type="predicted"/>
<sequence length="62" mass="7380">MSTRNTNTPFKTINFYFGEQHLDTLEEFDELSRVLKRSRTGTLSYLLIHHAWYHKHNQVSLG</sequence>
<name>A0A2P7MZN2_9CYAN</name>
<comment type="caution">
    <text evidence="1">The sequence shown here is derived from an EMBL/GenBank/DDBJ whole genome shotgun (WGS) entry which is preliminary data.</text>
</comment>
<dbReference type="Proteomes" id="UP000243002">
    <property type="component" value="Unassembled WGS sequence"/>
</dbReference>
<organism evidence="1 2">
    <name type="scientific">Cyanobium usitatum str. Tous</name>
    <dbReference type="NCBI Taxonomy" id="2116684"/>
    <lineage>
        <taxon>Bacteria</taxon>
        <taxon>Bacillati</taxon>
        <taxon>Cyanobacteriota</taxon>
        <taxon>Cyanophyceae</taxon>
        <taxon>Synechococcales</taxon>
        <taxon>Prochlorococcaceae</taxon>
        <taxon>Cyanobium</taxon>
    </lineage>
</organism>
<dbReference type="EMBL" id="PXXO01000003">
    <property type="protein sequence ID" value="PSJ06662.1"/>
    <property type="molecule type" value="Genomic_DNA"/>
</dbReference>
<protein>
    <submittedName>
        <fullName evidence="1">Uncharacterized protein</fullName>
    </submittedName>
</protein>
<dbReference type="AlphaFoldDB" id="A0A2P7MZN2"/>
<keyword evidence="2" id="KW-1185">Reference proteome</keyword>
<accession>A0A2P7MZN2</accession>